<keyword evidence="5" id="KW-0808">Transferase</keyword>
<reference evidence="6" key="1">
    <citation type="journal article" date="2015" name="PLoS Genet.">
        <title>Genome Sequence and Transcriptome Analyses of Chrysochromulina tobin: Metabolic Tools for Enhanced Algal Fitness in the Prominent Order Prymnesiales (Haptophyceae).</title>
        <authorList>
            <person name="Hovde B.T."/>
            <person name="Deodato C.R."/>
            <person name="Hunsperger H.M."/>
            <person name="Ryken S.A."/>
            <person name="Yost W."/>
            <person name="Jha R.K."/>
            <person name="Patterson J."/>
            <person name="Monnat R.J. Jr."/>
            <person name="Barlow S.B."/>
            <person name="Starkenburg S.R."/>
            <person name="Cattolico R.A."/>
        </authorList>
    </citation>
    <scope>NUCLEOTIDE SEQUENCE</scope>
    <source>
        <strain evidence="6">CCMP291</strain>
    </source>
</reference>
<dbReference type="SMART" id="SM00220">
    <property type="entry name" value="S_TKc"/>
    <property type="match status" value="1"/>
</dbReference>
<dbReference type="InterPro" id="IPR011009">
    <property type="entry name" value="Kinase-like_dom_sf"/>
</dbReference>
<dbReference type="PANTHER" id="PTHR24346:SF30">
    <property type="entry name" value="MATERNAL EMBRYONIC LEUCINE ZIPPER KINASE"/>
    <property type="match status" value="1"/>
</dbReference>
<feature type="compositionally biased region" description="Basic and acidic residues" evidence="3">
    <location>
        <begin position="21"/>
        <end position="32"/>
    </location>
</feature>
<gene>
    <name evidence="5" type="ORF">Ctob_007392</name>
</gene>
<feature type="region of interest" description="Disordered" evidence="3">
    <location>
        <begin position="1"/>
        <end position="207"/>
    </location>
</feature>
<dbReference type="PROSITE" id="PS50011">
    <property type="entry name" value="PROTEIN_KINASE_DOM"/>
    <property type="match status" value="1"/>
</dbReference>
<feature type="compositionally biased region" description="Basic and acidic residues" evidence="3">
    <location>
        <begin position="61"/>
        <end position="95"/>
    </location>
</feature>
<dbReference type="OrthoDB" id="40902at2759"/>
<keyword evidence="5" id="KW-0418">Kinase</keyword>
<protein>
    <submittedName>
        <fullName evidence="5">Calcium calmodulin-dependent protein kinase type 1b</fullName>
    </submittedName>
</protein>
<evidence type="ECO:0000256" key="2">
    <source>
        <dbReference type="ARBA" id="ARBA00022840"/>
    </source>
</evidence>
<keyword evidence="1" id="KW-0547">Nucleotide-binding</keyword>
<name>A0A0M0JUI7_9EUKA</name>
<dbReference type="GO" id="GO:0005737">
    <property type="term" value="C:cytoplasm"/>
    <property type="evidence" value="ECO:0007669"/>
    <property type="project" value="TreeGrafter"/>
</dbReference>
<proteinExistence type="predicted"/>
<dbReference type="PROSITE" id="PS00108">
    <property type="entry name" value="PROTEIN_KINASE_ST"/>
    <property type="match status" value="1"/>
</dbReference>
<feature type="compositionally biased region" description="Basic and acidic residues" evidence="3">
    <location>
        <begin position="110"/>
        <end position="123"/>
    </location>
</feature>
<organism evidence="5 6">
    <name type="scientific">Chrysochromulina tobinii</name>
    <dbReference type="NCBI Taxonomy" id="1460289"/>
    <lineage>
        <taxon>Eukaryota</taxon>
        <taxon>Haptista</taxon>
        <taxon>Haptophyta</taxon>
        <taxon>Prymnesiophyceae</taxon>
        <taxon>Prymnesiales</taxon>
        <taxon>Chrysochromulinaceae</taxon>
        <taxon>Chrysochromulina</taxon>
    </lineage>
</organism>
<dbReference type="Proteomes" id="UP000037460">
    <property type="component" value="Unassembled WGS sequence"/>
</dbReference>
<feature type="compositionally biased region" description="Low complexity" evidence="3">
    <location>
        <begin position="33"/>
        <end position="45"/>
    </location>
</feature>
<feature type="domain" description="Protein kinase" evidence="4">
    <location>
        <begin position="217"/>
        <end position="539"/>
    </location>
</feature>
<dbReference type="GO" id="GO:0004674">
    <property type="term" value="F:protein serine/threonine kinase activity"/>
    <property type="evidence" value="ECO:0007669"/>
    <property type="project" value="TreeGrafter"/>
</dbReference>
<evidence type="ECO:0000313" key="5">
    <source>
        <dbReference type="EMBL" id="KOO30180.1"/>
    </source>
</evidence>
<accession>A0A0M0JUI7</accession>
<feature type="compositionally biased region" description="Basic and acidic residues" evidence="3">
    <location>
        <begin position="188"/>
        <end position="207"/>
    </location>
</feature>
<keyword evidence="2" id="KW-0067">ATP-binding</keyword>
<sequence length="551" mass="59194">MDWFTASTPMPPPSAPPSEPLPKEKAPGDRSRSPSQSPPSVSGSRRGSEDRELPSSSAQPRKVDPTVRSEQAKDWAAKKREALEKAKRLREERENAAFGMQTGGGMYGDFLDRLHAAEKRDQQQRLQQEQQATGSEGAEGKPKVRRKSPIRSAGIKIKKLVTSSGSHLASPLKRPLSAAEQVSLAKATADKTVAEQKRRDAKPSAADPARELAQHGYEALGPIAAGAYSVILRARRSACPVSKDEAEARASAVASAVGSSSDVAEGSDVAVKTFDNAKCAKSKDLGEARDNELKALRILAAAARERGGARHPHIAYMLAEHEGPATTHAVLEYCPGGSLLRHMQLLQKQRAPTRGAAAHSAAGFASEGVGMPESDVAKLTWQVASALEHMHSLDLAHRDVKPGNILFDNEGGATKPEQMCAKLCDFGFTTVCGGRMLRKLVGTPSYLAPELTGCGKEEGYRGKPVDMWALGVVLFEIIHGKPAFYGATLEQLETRIRAVSLAQFDATVSAGARALVQALLKAEPKERFTAKKVLEHSWIKQGQHPVAIERM</sequence>
<keyword evidence="6" id="KW-1185">Reference proteome</keyword>
<dbReference type="EMBL" id="JWZX01002271">
    <property type="protein sequence ID" value="KOO30180.1"/>
    <property type="molecule type" value="Genomic_DNA"/>
</dbReference>
<dbReference type="GO" id="GO:0005524">
    <property type="term" value="F:ATP binding"/>
    <property type="evidence" value="ECO:0007669"/>
    <property type="project" value="UniProtKB-KW"/>
</dbReference>
<dbReference type="Pfam" id="PF00069">
    <property type="entry name" value="Pkinase"/>
    <property type="match status" value="1"/>
</dbReference>
<dbReference type="SUPFAM" id="SSF56112">
    <property type="entry name" value="Protein kinase-like (PK-like)"/>
    <property type="match status" value="1"/>
</dbReference>
<evidence type="ECO:0000259" key="4">
    <source>
        <dbReference type="PROSITE" id="PS50011"/>
    </source>
</evidence>
<evidence type="ECO:0000313" key="6">
    <source>
        <dbReference type="Proteomes" id="UP000037460"/>
    </source>
</evidence>
<dbReference type="InterPro" id="IPR000719">
    <property type="entry name" value="Prot_kinase_dom"/>
</dbReference>
<dbReference type="InterPro" id="IPR008271">
    <property type="entry name" value="Ser/Thr_kinase_AS"/>
</dbReference>
<evidence type="ECO:0000256" key="3">
    <source>
        <dbReference type="SAM" id="MobiDB-lite"/>
    </source>
</evidence>
<dbReference type="Gene3D" id="1.10.510.10">
    <property type="entry name" value="Transferase(Phosphotransferase) domain 1"/>
    <property type="match status" value="1"/>
</dbReference>
<dbReference type="GO" id="GO:0035556">
    <property type="term" value="P:intracellular signal transduction"/>
    <property type="evidence" value="ECO:0007669"/>
    <property type="project" value="TreeGrafter"/>
</dbReference>
<dbReference type="PANTHER" id="PTHR24346">
    <property type="entry name" value="MAP/MICROTUBULE AFFINITY-REGULATING KINASE"/>
    <property type="match status" value="1"/>
</dbReference>
<feature type="compositionally biased region" description="Pro residues" evidence="3">
    <location>
        <begin position="9"/>
        <end position="20"/>
    </location>
</feature>
<evidence type="ECO:0000256" key="1">
    <source>
        <dbReference type="ARBA" id="ARBA00022741"/>
    </source>
</evidence>
<comment type="caution">
    <text evidence="5">The sequence shown here is derived from an EMBL/GenBank/DDBJ whole genome shotgun (WGS) entry which is preliminary data.</text>
</comment>
<dbReference type="AlphaFoldDB" id="A0A0M0JUI7"/>